<evidence type="ECO:0000259" key="2">
    <source>
        <dbReference type="Pfam" id="PF00857"/>
    </source>
</evidence>
<dbReference type="eggNOG" id="COG1335">
    <property type="taxonomic scope" value="Bacteria"/>
</dbReference>
<sequence>MSSSSDMEMPDTTGGAPQTRAGRRAARHGGPGGGPDRSLRLVAETSVVVLVDLQERLMPVIHDDAAVRQRARLLVHGAQQCGVPVVGTEQNPDKLGPLVDALPEACLRVMSKMHFGACEDGLLDLLDEVAPGRDQIVLAGTEAHVCLLQTALGIVESGRQAWVVSDACGSRDPRDTHTAMKRLGVSGARVTSTEMAIFEWLHTCEHPNFRAMSRQIKEPRFPSIDS</sequence>
<comment type="caution">
    <text evidence="3">The sequence shown here is derived from an EMBL/GenBank/DDBJ whole genome shotgun (WGS) entry which is preliminary data.</text>
</comment>
<evidence type="ECO:0000256" key="1">
    <source>
        <dbReference type="SAM" id="MobiDB-lite"/>
    </source>
</evidence>
<keyword evidence="4" id="KW-1185">Reference proteome</keyword>
<dbReference type="EMBL" id="BAFE01000007">
    <property type="protein sequence ID" value="GAB47245.1"/>
    <property type="molecule type" value="Genomic_DNA"/>
</dbReference>
<dbReference type="InterPro" id="IPR050993">
    <property type="entry name" value="Isochorismatase_domain"/>
</dbReference>
<organism evidence="3 4">
    <name type="scientific">Mobilicoccus pelagius NBRC 104925</name>
    <dbReference type="NCBI Taxonomy" id="1089455"/>
    <lineage>
        <taxon>Bacteria</taxon>
        <taxon>Bacillati</taxon>
        <taxon>Actinomycetota</taxon>
        <taxon>Actinomycetes</taxon>
        <taxon>Micrococcales</taxon>
        <taxon>Dermatophilaceae</taxon>
        <taxon>Mobilicoccus</taxon>
    </lineage>
</organism>
<accession>H5UND7</accession>
<evidence type="ECO:0000313" key="4">
    <source>
        <dbReference type="Proteomes" id="UP000004367"/>
    </source>
</evidence>
<dbReference type="Pfam" id="PF00857">
    <property type="entry name" value="Isochorismatase"/>
    <property type="match status" value="1"/>
</dbReference>
<dbReference type="InterPro" id="IPR000868">
    <property type="entry name" value="Isochorismatase-like_dom"/>
</dbReference>
<feature type="domain" description="Isochorismatase-like" evidence="2">
    <location>
        <begin position="47"/>
        <end position="194"/>
    </location>
</feature>
<evidence type="ECO:0000313" key="3">
    <source>
        <dbReference type="EMBL" id="GAB47245.1"/>
    </source>
</evidence>
<dbReference type="SUPFAM" id="SSF52499">
    <property type="entry name" value="Isochorismatase-like hydrolases"/>
    <property type="match status" value="1"/>
</dbReference>
<dbReference type="RefSeq" id="WP_009481143.1">
    <property type="nucleotide sequence ID" value="NZ_BAFE01000007.1"/>
</dbReference>
<name>H5UND7_9MICO</name>
<protein>
    <recommendedName>
        <fullName evidence="2">Isochorismatase-like domain-containing protein</fullName>
    </recommendedName>
</protein>
<proteinExistence type="predicted"/>
<feature type="region of interest" description="Disordered" evidence="1">
    <location>
        <begin position="1"/>
        <end position="38"/>
    </location>
</feature>
<dbReference type="Gene3D" id="3.40.50.850">
    <property type="entry name" value="Isochorismatase-like"/>
    <property type="match status" value="1"/>
</dbReference>
<reference evidence="3 4" key="1">
    <citation type="submission" date="2012-02" db="EMBL/GenBank/DDBJ databases">
        <title>Whole genome shotgun sequence of Mobilicoccus pelagius NBRC 104925.</title>
        <authorList>
            <person name="Yoshida Y."/>
            <person name="Hosoyama A."/>
            <person name="Tsuchikane K."/>
            <person name="Katsumata H."/>
            <person name="Yamazaki S."/>
            <person name="Fujita N."/>
        </authorList>
    </citation>
    <scope>NUCLEOTIDE SEQUENCE [LARGE SCALE GENOMIC DNA]</scope>
    <source>
        <strain evidence="3 4">NBRC 104925</strain>
    </source>
</reference>
<dbReference type="InterPro" id="IPR036380">
    <property type="entry name" value="Isochorismatase-like_sf"/>
</dbReference>
<dbReference type="AlphaFoldDB" id="H5UND7"/>
<dbReference type="PANTHER" id="PTHR14119:SF3">
    <property type="entry name" value="ISOCHORISMATASE DOMAIN-CONTAINING PROTEIN 2"/>
    <property type="match status" value="1"/>
</dbReference>
<dbReference type="STRING" id="1089455.MOPEL_007_00610"/>
<dbReference type="Proteomes" id="UP000004367">
    <property type="component" value="Unassembled WGS sequence"/>
</dbReference>
<dbReference type="PANTHER" id="PTHR14119">
    <property type="entry name" value="HYDROLASE"/>
    <property type="match status" value="1"/>
</dbReference>
<gene>
    <name evidence="3" type="ORF">MOPEL_007_00610</name>
</gene>